<evidence type="ECO:0000256" key="3">
    <source>
        <dbReference type="ARBA" id="ARBA00004282"/>
    </source>
</evidence>
<evidence type="ECO:0000256" key="25">
    <source>
        <dbReference type="ARBA" id="ARBA00031545"/>
    </source>
</evidence>
<reference evidence="36" key="1">
    <citation type="submission" date="2020-07" db="EMBL/GenBank/DDBJ databases">
        <title>Clarias magur genome sequencing, assembly and annotation.</title>
        <authorList>
            <person name="Kushwaha B."/>
            <person name="Kumar R."/>
            <person name="Das P."/>
            <person name="Joshi C.G."/>
            <person name="Kumar D."/>
            <person name="Nagpure N.S."/>
            <person name="Pandey M."/>
            <person name="Agarwal S."/>
            <person name="Srivastava S."/>
            <person name="Singh M."/>
            <person name="Sahoo L."/>
            <person name="Jayasankar P."/>
            <person name="Meher P.K."/>
            <person name="Koringa P.G."/>
            <person name="Iquebal M.A."/>
            <person name="Das S.P."/>
            <person name="Bit A."/>
            <person name="Patnaik S."/>
            <person name="Patel N."/>
            <person name="Shah T.M."/>
            <person name="Hinsu A."/>
            <person name="Jena J.K."/>
        </authorList>
    </citation>
    <scope>NUCLEOTIDE SEQUENCE</scope>
    <source>
        <strain evidence="36">CIFAMagur01</strain>
        <tissue evidence="36">Testis</tissue>
    </source>
</reference>
<dbReference type="InterPro" id="IPR000210">
    <property type="entry name" value="BTB/POZ_dom"/>
</dbReference>
<feature type="domain" description="N-terminal Ras-GEF" evidence="35">
    <location>
        <begin position="427"/>
        <end position="541"/>
    </location>
</feature>
<dbReference type="PROSITE" id="PS50106">
    <property type="entry name" value="PDZ"/>
    <property type="match status" value="1"/>
</dbReference>
<evidence type="ECO:0000256" key="24">
    <source>
        <dbReference type="ARBA" id="ARBA00030673"/>
    </source>
</evidence>
<feature type="region of interest" description="Disordered" evidence="29">
    <location>
        <begin position="1265"/>
        <end position="1285"/>
    </location>
</feature>
<evidence type="ECO:0000256" key="15">
    <source>
        <dbReference type="ARBA" id="ARBA00022753"/>
    </source>
</evidence>
<dbReference type="FunFam" id="1.10.840.10:FF:000001">
    <property type="entry name" value="Rap guanine nucleotide exchange factor (GEF) 6"/>
    <property type="match status" value="1"/>
</dbReference>
<evidence type="ECO:0000256" key="23">
    <source>
        <dbReference type="ARBA" id="ARBA00029925"/>
    </source>
</evidence>
<feature type="compositionally biased region" description="Polar residues" evidence="29">
    <location>
        <begin position="1219"/>
        <end position="1240"/>
    </location>
</feature>
<evidence type="ECO:0000259" key="30">
    <source>
        <dbReference type="PROSITE" id="PS50009"/>
    </source>
</evidence>
<feature type="compositionally biased region" description="Acidic residues" evidence="29">
    <location>
        <begin position="243"/>
        <end position="253"/>
    </location>
</feature>
<keyword evidence="8" id="KW-0343">GTPase activation</keyword>
<feature type="domain" description="Cyclic nucleotide-binding" evidence="31">
    <location>
        <begin position="295"/>
        <end position="360"/>
    </location>
</feature>
<keyword evidence="21" id="KW-0009">Actin-binding</keyword>
<dbReference type="CDD" id="cd00038">
    <property type="entry name" value="CAP_ED"/>
    <property type="match status" value="1"/>
</dbReference>
<dbReference type="GO" id="GO:0030154">
    <property type="term" value="P:cell differentiation"/>
    <property type="evidence" value="ECO:0007669"/>
    <property type="project" value="UniProtKB-KW"/>
</dbReference>
<dbReference type="InterPro" id="IPR000595">
    <property type="entry name" value="cNMP-bd_dom"/>
</dbReference>
<dbReference type="GO" id="GO:0005085">
    <property type="term" value="F:guanyl-nucleotide exchange factor activity"/>
    <property type="evidence" value="ECO:0007669"/>
    <property type="project" value="UniProtKB-KW"/>
</dbReference>
<evidence type="ECO:0000256" key="28">
    <source>
        <dbReference type="PROSITE-ProRule" id="PRU00168"/>
    </source>
</evidence>
<keyword evidence="14" id="KW-0677">Repeat</keyword>
<evidence type="ECO:0000256" key="7">
    <source>
        <dbReference type="ARBA" id="ARBA00022441"/>
    </source>
</evidence>
<keyword evidence="7" id="KW-0880">Kelch repeat</keyword>
<evidence type="ECO:0000256" key="13">
    <source>
        <dbReference type="ARBA" id="ARBA00022658"/>
    </source>
</evidence>
<evidence type="ECO:0000256" key="5">
    <source>
        <dbReference type="ARBA" id="ARBA00004603"/>
    </source>
</evidence>
<dbReference type="CDD" id="cd01785">
    <property type="entry name" value="RA_PDZ-GEF1"/>
    <property type="match status" value="1"/>
</dbReference>
<evidence type="ECO:0000259" key="33">
    <source>
        <dbReference type="PROSITE" id="PS50106"/>
    </source>
</evidence>
<feature type="compositionally biased region" description="Basic and acidic residues" evidence="29">
    <location>
        <begin position="148"/>
        <end position="160"/>
    </location>
</feature>
<evidence type="ECO:0000256" key="14">
    <source>
        <dbReference type="ARBA" id="ARBA00022737"/>
    </source>
</evidence>
<dbReference type="CDD" id="cd00155">
    <property type="entry name" value="RasGEF"/>
    <property type="match status" value="1"/>
</dbReference>
<dbReference type="SMART" id="SM00314">
    <property type="entry name" value="RA"/>
    <property type="match status" value="1"/>
</dbReference>
<feature type="domain" description="Ras-GEF" evidence="30">
    <location>
        <begin position="882"/>
        <end position="1109"/>
    </location>
</feature>
<dbReference type="OrthoDB" id="546434at2759"/>
<feature type="region of interest" description="Disordered" evidence="29">
    <location>
        <begin position="230"/>
        <end position="261"/>
    </location>
</feature>
<dbReference type="Gene3D" id="1.25.40.420">
    <property type="match status" value="1"/>
</dbReference>
<dbReference type="GO" id="GO:0005886">
    <property type="term" value="C:plasma membrane"/>
    <property type="evidence" value="ECO:0007669"/>
    <property type="project" value="UniProtKB-SubCell"/>
</dbReference>
<dbReference type="Pfam" id="PF00618">
    <property type="entry name" value="RasGEF_N"/>
    <property type="match status" value="1"/>
</dbReference>
<dbReference type="Pfam" id="PF00651">
    <property type="entry name" value="BTB"/>
    <property type="match status" value="1"/>
</dbReference>
<dbReference type="SMART" id="SM00100">
    <property type="entry name" value="cNMP"/>
    <property type="match status" value="2"/>
</dbReference>
<dbReference type="PANTHER" id="PTHR45161:SF2">
    <property type="entry name" value="RAP GUANINE NUCLEOTIDE EXCHANGE FACTOR 2"/>
    <property type="match status" value="1"/>
</dbReference>
<keyword evidence="12" id="KW-0597">Phosphoprotein</keyword>
<dbReference type="Pfam" id="PF00595">
    <property type="entry name" value="PDZ"/>
    <property type="match status" value="1"/>
</dbReference>
<dbReference type="Pfam" id="PF01344">
    <property type="entry name" value="Kelch_1"/>
    <property type="match status" value="6"/>
</dbReference>
<comment type="subcellular location">
    <subcellularLocation>
        <location evidence="3">Cell junction</location>
    </subcellularLocation>
    <subcellularLocation>
        <location evidence="1">Cell membrane</location>
    </subcellularLocation>
    <subcellularLocation>
        <location evidence="2">Cytoplasm</location>
        <location evidence="2">Cytoskeleton</location>
    </subcellularLocation>
    <subcellularLocation>
        <location evidence="4">Cytoplasm</location>
        <location evidence="4">Perinuclear region</location>
    </subcellularLocation>
    <subcellularLocation>
        <location evidence="5">Late endosome</location>
    </subcellularLocation>
</comment>
<dbReference type="GO" id="GO:0048471">
    <property type="term" value="C:perinuclear region of cytoplasm"/>
    <property type="evidence" value="ECO:0007669"/>
    <property type="project" value="UniProtKB-SubCell"/>
</dbReference>
<dbReference type="InterPro" id="IPR036034">
    <property type="entry name" value="PDZ_sf"/>
</dbReference>
<dbReference type="Pfam" id="PF07707">
    <property type="entry name" value="BACK"/>
    <property type="match status" value="1"/>
</dbReference>
<dbReference type="InterPro" id="IPR011705">
    <property type="entry name" value="BACK"/>
</dbReference>
<keyword evidence="19" id="KW-0965">Cell junction</keyword>
<dbReference type="GO" id="GO:0070161">
    <property type="term" value="C:anchoring junction"/>
    <property type="evidence" value="ECO:0007669"/>
    <property type="project" value="UniProtKB-SubCell"/>
</dbReference>
<protein>
    <recommendedName>
        <fullName evidence="6">Rap guanine nucleotide exchange factor 2</fullName>
    </recommendedName>
    <alternativeName>
        <fullName evidence="25">Cyclic nucleotide ras GEF</fullName>
    </alternativeName>
    <alternativeName>
        <fullName evidence="27">Neural RAP guanine nucleotide exchange protein</fullName>
    </alternativeName>
    <alternativeName>
        <fullName evidence="24">PDZ domain-containing guanine nucleotide exchange factor 1</fullName>
    </alternativeName>
    <alternativeName>
        <fullName evidence="23">RA-GEF-1</fullName>
    </alternativeName>
    <alternativeName>
        <fullName evidence="26">Ras/Rap1-associating GEF-1</fullName>
    </alternativeName>
</protein>
<evidence type="ECO:0000313" key="37">
    <source>
        <dbReference type="Proteomes" id="UP000727407"/>
    </source>
</evidence>
<evidence type="ECO:0000256" key="11">
    <source>
        <dbReference type="ARBA" id="ARBA00022490"/>
    </source>
</evidence>
<dbReference type="EMBL" id="QNUK01000094">
    <property type="protein sequence ID" value="KAF5902236.1"/>
    <property type="molecule type" value="Genomic_DNA"/>
</dbReference>
<feature type="region of interest" description="Disordered" evidence="29">
    <location>
        <begin position="1161"/>
        <end position="1247"/>
    </location>
</feature>
<dbReference type="InterPro" id="IPR000159">
    <property type="entry name" value="RA_dom"/>
</dbReference>
<dbReference type="Gene3D" id="2.30.42.10">
    <property type="match status" value="1"/>
</dbReference>
<feature type="region of interest" description="Disordered" evidence="29">
    <location>
        <begin position="140"/>
        <end position="183"/>
    </location>
</feature>
<dbReference type="InterPro" id="IPR006652">
    <property type="entry name" value="Kelch_1"/>
</dbReference>
<dbReference type="SMART" id="SM00228">
    <property type="entry name" value="PDZ"/>
    <property type="match status" value="1"/>
</dbReference>
<dbReference type="GO" id="GO:0007264">
    <property type="term" value="P:small GTPase-mediated signal transduction"/>
    <property type="evidence" value="ECO:0007669"/>
    <property type="project" value="InterPro"/>
</dbReference>
<dbReference type="Gene3D" id="1.20.870.10">
    <property type="entry name" value="Son of sevenless (SoS) protein Chain: S domain 1"/>
    <property type="match status" value="1"/>
</dbReference>
<dbReference type="FunFam" id="3.30.710.10:FF:000001">
    <property type="entry name" value="Kelch-like family member 20"/>
    <property type="match status" value="1"/>
</dbReference>
<sequence length="2049" mass="229452">MASYVDSSFRQAIMKNPSERTQQDLQIVYSYLHGMEALSNLREHQLRLMCETVRYEHHEANMALYHPDDIGTCWYILLSGSVFIKESMFLPRSSFGKRSAGSLRRGCECIVLEASEMIVVDYMEDSEEYFQRQASHRQSRRRFRKINQRGERQTIIDTVEHYPASKPPLPPGYHTQPESSKSQLPADFAKLHLSDGLHLHMSSSQSRSSIASDSGSSSLSDIYQATESDCGDVDLSGLPETAVDSDDDDDDEEVGRSTDPLMSRDIVRDCLEKDPVDRTDDDIEQLLEFVQQLPAFSSLSVSVRRALCSVMVFAVVERAGTIVLNHNEELDSWSVILNGAVEVMYPDGQCETVGMGGSFGVSPSMDKELMVGVMRTKVDDCQFVCIAQQDYCCILNQVEMNTQRVEEEGEIVMVKEHRELDRTGTRKGHIVVKGTPERLIQHLVEDHSVVDPTYIEDFLLTYRTFLSSPLMVGQKLLDWFNDPSLRDKVTRVVLLWVNNHFSDFEGDPDMTNFLEEFQNNLEREKMSGQLRLLNIACAAKAKSRVVTITRSSRDLPLPFTLMGGAERGTHLFISSVDAGSKAEEAGLKRGDQILEVNGQTFENVHLSKATEILQNNIQLSMSVKTNLLVFKELVARIAEERKNGVPHLPKIVDGKKSSRYSVPDLGVDSGVTYQEKVSKKAKAHTMGGRNKLMKILDKTRISILPQKPYSDLGLGQSQDDSIVGLRQTKQAPPTTAITGSLSSSNPDLAQGHQRIIDYSMQPPAPGFTQLQDQVLRVFKADQQSRYLLINRDTTAREAANLAIREFGLTAGPEAYSLCEVSVTPEGVTKQRRLPDQLNKLADRIQLCARYYLKSNMETETLCSDVEAQELQRESQVCLLSLSSTEIANQLSARNYMLFASIEPTDYITDLFKLRRHELPGNLRNFEDLVNQETFWVATEIVREPNQAKRMKIIKHFIKVALHCRDCKNFNSMFAIISGLNLAPVSRLRATWERLPAKYEKLLTELQEVFDPSRNMAKYRNLLNKHNLQPPIIPLFPVIKKDLTFLHEGNESKVDGLVNFEKLRMIAREIRHVVRLASVTMDPGLLFRTRSLSQVSSSSLTEGTVGPRRRGRRSSFLSAKKLYETELMSRRVRQYLDVLSHESDEDTLHALSLQWEPANHTVHKSAVEKRRVDASPSTPRSPTPKNLPRKKTPGKEPASFGAHSPGPHHAEEGQRRPQEDNQSNASSVRSSPPTFPGNSSRKGPDQLSLLSSSSSELIMTDDHMIPAHTHAPPHTRTFTQTPNTHRPELDQISLGSYSLTQDQCDRASLDAADSGRGSWTSCSSGSHDNIQSIPQRIGYYDSRSWETLSEGPGMGRSQSATPLGYWADESEGDTGTIKRRGGKDEVPNVQKSTMNRREGRFREPPPTPPGYTALSLAEVDELGHNLVHSHTHGRRPPDYNAALQRSRLIKRSLDLEPPPQPRPPTRMHGYTHCPAPRRPPCDAVELKDDVCEKQSAVTINPRHMKKAFRIMNELRSQSVLCDVTIVAEDFEIAAHRVVLAAGSPYFHAMFTGEMSESRQKKVRIKEIDGWTLGILIDYVYTAEIQVTEENVQVLLPAAGLLQLQEVKRACCEFLSTQLHSTNCLGIRAFADLHACSDLLNLANTFAEQHFSEVMQCEEFLNLGMEQVCSLIASDKLTIPSEEKVFEAVIAWVKHDKDVRQEHMSHLMEHVRLPLLSREYLVQRVEEETLVKNSSACKDYLIEAMKYHLLPAEQRSLMKTVRTRVRTPVSYPKVMVVVGGQAPKAIRSVECYDFEEERWFQVAELPSRRCRAGVVYMSGMVYAVGGFNGSLRVRTVDAYDPVKDEWCCVSSMQDRRSTLGASVLNGLLYAVGGFDGSTGLATVEAYNSKTNEWFHIAPMNTRRSSVGVGVVGGILYAVGGYDGATRQCLSTVEAYNPNTNEWSYIAEMGTRRSGAGVGVLKGLLYAVGGHDGPLVRKSCEVYEPVSGTWKQVADMNMCRRNAGVCAVNNLLYVIGGDDGSCNLASVEFYNPTTDKWTILSSCMSTGRSYAG</sequence>
<dbReference type="InterPro" id="IPR011333">
    <property type="entry name" value="SKP1/BTB/POZ_sf"/>
</dbReference>
<evidence type="ECO:0000256" key="6">
    <source>
        <dbReference type="ARBA" id="ARBA00016709"/>
    </source>
</evidence>
<dbReference type="CDD" id="cd06755">
    <property type="entry name" value="PDZ_RapGEF2_RapGEF6-like"/>
    <property type="match status" value="1"/>
</dbReference>
<dbReference type="FunFam" id="1.25.40.420:FF:000001">
    <property type="entry name" value="Kelch-like family member 12"/>
    <property type="match status" value="1"/>
</dbReference>
<dbReference type="PROSITE" id="PS50097">
    <property type="entry name" value="BTB"/>
    <property type="match status" value="1"/>
</dbReference>
<evidence type="ECO:0000256" key="2">
    <source>
        <dbReference type="ARBA" id="ARBA00004245"/>
    </source>
</evidence>
<dbReference type="InterPro" id="IPR015915">
    <property type="entry name" value="Kelch-typ_b-propeller"/>
</dbReference>
<feature type="compositionally biased region" description="Polar residues" evidence="29">
    <location>
        <begin position="1174"/>
        <end position="1183"/>
    </location>
</feature>
<dbReference type="Pfam" id="PF00617">
    <property type="entry name" value="RasGEF"/>
    <property type="match status" value="1"/>
</dbReference>
<keyword evidence="9" id="KW-0217">Developmental protein</keyword>
<dbReference type="CDD" id="cd06224">
    <property type="entry name" value="REM"/>
    <property type="match status" value="1"/>
</dbReference>
<evidence type="ECO:0000256" key="19">
    <source>
        <dbReference type="ARBA" id="ARBA00022949"/>
    </source>
</evidence>
<dbReference type="InterPro" id="IPR023578">
    <property type="entry name" value="Ras_GEF_dom_sf"/>
</dbReference>
<dbReference type="GO" id="GO:0003779">
    <property type="term" value="F:actin binding"/>
    <property type="evidence" value="ECO:0007669"/>
    <property type="project" value="UniProtKB-KW"/>
</dbReference>
<evidence type="ECO:0000256" key="17">
    <source>
        <dbReference type="ARBA" id="ARBA00022843"/>
    </source>
</evidence>
<keyword evidence="16" id="KW-0221">Differentiation</keyword>
<evidence type="ECO:0000256" key="1">
    <source>
        <dbReference type="ARBA" id="ARBA00004236"/>
    </source>
</evidence>
<dbReference type="FunFam" id="1.20.870.10:FF:000001">
    <property type="entry name" value="rap guanine nucleotide exchange factor 2 isoform X2"/>
    <property type="match status" value="1"/>
</dbReference>
<feature type="domain" description="Ras-associating" evidence="34">
    <location>
        <begin position="771"/>
        <end position="857"/>
    </location>
</feature>
<proteinExistence type="predicted"/>
<feature type="domain" description="BTB" evidence="32">
    <location>
        <begin position="1520"/>
        <end position="1587"/>
    </location>
</feature>
<dbReference type="SMART" id="SM00229">
    <property type="entry name" value="RasGEFN"/>
    <property type="match status" value="1"/>
</dbReference>
<dbReference type="SMART" id="SM00612">
    <property type="entry name" value="Kelch"/>
    <property type="match status" value="6"/>
</dbReference>
<dbReference type="PROSITE" id="PS50042">
    <property type="entry name" value="CNMP_BINDING_3"/>
    <property type="match status" value="1"/>
</dbReference>
<name>A0A8J4X520_CLAMG</name>
<evidence type="ECO:0000256" key="16">
    <source>
        <dbReference type="ARBA" id="ARBA00022782"/>
    </source>
</evidence>
<accession>A0A8J4X520</accession>
<dbReference type="InterPro" id="IPR001895">
    <property type="entry name" value="RASGEF_cat_dom"/>
</dbReference>
<evidence type="ECO:0000256" key="21">
    <source>
        <dbReference type="ARBA" id="ARBA00023203"/>
    </source>
</evidence>
<dbReference type="InterPro" id="IPR001478">
    <property type="entry name" value="PDZ"/>
</dbReference>
<feature type="region of interest" description="Disordered" evidence="29">
    <location>
        <begin position="1347"/>
        <end position="1408"/>
    </location>
</feature>
<dbReference type="InterPro" id="IPR036964">
    <property type="entry name" value="RASGEF_cat_dom_sf"/>
</dbReference>
<evidence type="ECO:0000256" key="27">
    <source>
        <dbReference type="ARBA" id="ARBA00032021"/>
    </source>
</evidence>
<dbReference type="Gene3D" id="2.60.120.10">
    <property type="entry name" value="Jelly Rolls"/>
    <property type="match status" value="2"/>
</dbReference>
<feature type="domain" description="PDZ" evidence="33">
    <location>
        <begin position="545"/>
        <end position="615"/>
    </location>
</feature>
<evidence type="ECO:0000259" key="34">
    <source>
        <dbReference type="PROSITE" id="PS50200"/>
    </source>
</evidence>
<dbReference type="InterPro" id="IPR018490">
    <property type="entry name" value="cNMP-bd_dom_sf"/>
</dbReference>
<keyword evidence="17" id="KW-0832">Ubl conjugation</keyword>
<organism evidence="36 37">
    <name type="scientific">Clarias magur</name>
    <name type="common">Asian catfish</name>
    <name type="synonym">Macropteronotus magur</name>
    <dbReference type="NCBI Taxonomy" id="1594786"/>
    <lineage>
        <taxon>Eukaryota</taxon>
        <taxon>Metazoa</taxon>
        <taxon>Chordata</taxon>
        <taxon>Craniata</taxon>
        <taxon>Vertebrata</taxon>
        <taxon>Euteleostomi</taxon>
        <taxon>Actinopterygii</taxon>
        <taxon>Neopterygii</taxon>
        <taxon>Teleostei</taxon>
        <taxon>Ostariophysi</taxon>
        <taxon>Siluriformes</taxon>
        <taxon>Clariidae</taxon>
        <taxon>Clarias</taxon>
    </lineage>
</organism>
<evidence type="ECO:0000259" key="35">
    <source>
        <dbReference type="PROSITE" id="PS50212"/>
    </source>
</evidence>
<evidence type="ECO:0000256" key="26">
    <source>
        <dbReference type="ARBA" id="ARBA00031980"/>
    </source>
</evidence>
<dbReference type="SUPFAM" id="SSF54695">
    <property type="entry name" value="POZ domain"/>
    <property type="match status" value="1"/>
</dbReference>
<keyword evidence="15" id="KW-0967">Endosome</keyword>
<keyword evidence="20" id="KW-0472">Membrane</keyword>
<keyword evidence="10" id="KW-1003">Cell membrane</keyword>
<dbReference type="PROSITE" id="PS50200">
    <property type="entry name" value="RA"/>
    <property type="match status" value="1"/>
</dbReference>
<keyword evidence="13 28" id="KW-0344">Guanine-nucleotide releasing factor</keyword>
<gene>
    <name evidence="36" type="ORF">DAT39_007989</name>
</gene>
<evidence type="ECO:0000256" key="12">
    <source>
        <dbReference type="ARBA" id="ARBA00022553"/>
    </source>
</evidence>
<evidence type="ECO:0000256" key="9">
    <source>
        <dbReference type="ARBA" id="ARBA00022473"/>
    </source>
</evidence>
<dbReference type="PROSITE" id="PS50212">
    <property type="entry name" value="RASGEF_NTER"/>
    <property type="match status" value="1"/>
</dbReference>
<dbReference type="SMART" id="SM00875">
    <property type="entry name" value="BACK"/>
    <property type="match status" value="1"/>
</dbReference>
<evidence type="ECO:0000256" key="8">
    <source>
        <dbReference type="ARBA" id="ARBA00022468"/>
    </source>
</evidence>
<dbReference type="SMART" id="SM00147">
    <property type="entry name" value="RasGEF"/>
    <property type="match status" value="1"/>
</dbReference>
<dbReference type="Pfam" id="PF00788">
    <property type="entry name" value="RA"/>
    <property type="match status" value="1"/>
</dbReference>
<dbReference type="Proteomes" id="UP000727407">
    <property type="component" value="Unassembled WGS sequence"/>
</dbReference>
<evidence type="ECO:0000256" key="29">
    <source>
        <dbReference type="SAM" id="MobiDB-lite"/>
    </source>
</evidence>
<dbReference type="InterPro" id="IPR014710">
    <property type="entry name" value="RmlC-like_jellyroll"/>
</dbReference>
<dbReference type="Gene3D" id="1.10.840.10">
    <property type="entry name" value="Ras guanine-nucleotide exchange factors catalytic domain"/>
    <property type="match status" value="1"/>
</dbReference>
<feature type="compositionally biased region" description="Basic and acidic residues" evidence="29">
    <location>
        <begin position="1207"/>
        <end position="1218"/>
    </location>
</feature>
<keyword evidence="11" id="KW-0963">Cytoplasm</keyword>
<dbReference type="SUPFAM" id="SSF50156">
    <property type="entry name" value="PDZ domain-like"/>
    <property type="match status" value="1"/>
</dbReference>
<dbReference type="Gene3D" id="3.30.710.10">
    <property type="entry name" value="Potassium Channel Kv1.1, Chain A"/>
    <property type="match status" value="1"/>
</dbReference>
<keyword evidence="37" id="KW-1185">Reference proteome</keyword>
<evidence type="ECO:0000259" key="32">
    <source>
        <dbReference type="PROSITE" id="PS50097"/>
    </source>
</evidence>
<evidence type="ECO:0000256" key="20">
    <source>
        <dbReference type="ARBA" id="ARBA00023136"/>
    </source>
</evidence>
<dbReference type="FunFam" id="2.120.10.80:FF:000002">
    <property type="entry name" value="Kelch-like family member 2"/>
    <property type="match status" value="1"/>
</dbReference>
<evidence type="ECO:0000256" key="4">
    <source>
        <dbReference type="ARBA" id="ARBA00004556"/>
    </source>
</evidence>
<keyword evidence="18" id="KW-0524">Neurogenesis</keyword>
<dbReference type="GO" id="GO:0005856">
    <property type="term" value="C:cytoskeleton"/>
    <property type="evidence" value="ECO:0007669"/>
    <property type="project" value="UniProtKB-SubCell"/>
</dbReference>
<dbReference type="SUPFAM" id="SSF48366">
    <property type="entry name" value="Ras GEF"/>
    <property type="match status" value="1"/>
</dbReference>
<dbReference type="GO" id="GO:0005770">
    <property type="term" value="C:late endosome"/>
    <property type="evidence" value="ECO:0007669"/>
    <property type="project" value="UniProtKB-SubCell"/>
</dbReference>
<dbReference type="SMART" id="SM00225">
    <property type="entry name" value="BTB"/>
    <property type="match status" value="1"/>
</dbReference>
<dbReference type="SUPFAM" id="SSF51206">
    <property type="entry name" value="cAMP-binding domain-like"/>
    <property type="match status" value="2"/>
</dbReference>
<dbReference type="GO" id="GO:0007399">
    <property type="term" value="P:nervous system development"/>
    <property type="evidence" value="ECO:0007669"/>
    <property type="project" value="UniProtKB-KW"/>
</dbReference>
<evidence type="ECO:0000256" key="18">
    <source>
        <dbReference type="ARBA" id="ARBA00022902"/>
    </source>
</evidence>
<evidence type="ECO:0000259" key="31">
    <source>
        <dbReference type="PROSITE" id="PS50042"/>
    </source>
</evidence>
<evidence type="ECO:0000313" key="36">
    <source>
        <dbReference type="EMBL" id="KAF5902236.1"/>
    </source>
</evidence>
<dbReference type="GO" id="GO:0005096">
    <property type="term" value="F:GTPase activator activity"/>
    <property type="evidence" value="ECO:0007669"/>
    <property type="project" value="UniProtKB-KW"/>
</dbReference>
<evidence type="ECO:0000256" key="22">
    <source>
        <dbReference type="ARBA" id="ARBA00023212"/>
    </source>
</evidence>
<dbReference type="Gene3D" id="2.120.10.80">
    <property type="entry name" value="Kelch-type beta propeller"/>
    <property type="match status" value="1"/>
</dbReference>
<dbReference type="PROSITE" id="PS50009">
    <property type="entry name" value="RASGEF_CAT"/>
    <property type="match status" value="1"/>
</dbReference>
<dbReference type="PANTHER" id="PTHR45161">
    <property type="entry name" value="CYTOSKELETON-ASSOCIATED PROTEIN 4"/>
    <property type="match status" value="1"/>
</dbReference>
<evidence type="ECO:0000256" key="10">
    <source>
        <dbReference type="ARBA" id="ARBA00022475"/>
    </source>
</evidence>
<dbReference type="InterPro" id="IPR000651">
    <property type="entry name" value="Ras-like_Gua-exchang_fac_N"/>
</dbReference>
<keyword evidence="22" id="KW-0206">Cytoskeleton</keyword>
<dbReference type="SUPFAM" id="SSF117281">
    <property type="entry name" value="Kelch motif"/>
    <property type="match status" value="1"/>
</dbReference>
<comment type="caution">
    <text evidence="36">The sequence shown here is derived from an EMBL/GenBank/DDBJ whole genome shotgun (WGS) entry which is preliminary data.</text>
</comment>